<feature type="compositionally biased region" description="Polar residues" evidence="1">
    <location>
        <begin position="109"/>
        <end position="123"/>
    </location>
</feature>
<keyword evidence="3" id="KW-1185">Reference proteome</keyword>
<dbReference type="EMBL" id="FRAH01000021">
    <property type="protein sequence ID" value="SHK27453.1"/>
    <property type="molecule type" value="Genomic_DNA"/>
</dbReference>
<accession>A0A1M6R4T1</accession>
<name>A0A1M6R4T1_9FIRM</name>
<proteinExistence type="predicted"/>
<dbReference type="Proteomes" id="UP000183975">
    <property type="component" value="Unassembled WGS sequence"/>
</dbReference>
<reference evidence="2 3" key="1">
    <citation type="submission" date="2016-11" db="EMBL/GenBank/DDBJ databases">
        <authorList>
            <person name="Jaros S."/>
            <person name="Januszkiewicz K."/>
            <person name="Wedrychowicz H."/>
        </authorList>
    </citation>
    <scope>NUCLEOTIDE SEQUENCE [LARGE SCALE GENOMIC DNA]</scope>
    <source>
        <strain evidence="2 3">DSM 14214</strain>
    </source>
</reference>
<gene>
    <name evidence="2" type="ORF">SAMN02745138_01472</name>
</gene>
<feature type="region of interest" description="Disordered" evidence="1">
    <location>
        <begin position="101"/>
        <end position="123"/>
    </location>
</feature>
<dbReference type="AlphaFoldDB" id="A0A1M6R4T1"/>
<protein>
    <submittedName>
        <fullName evidence="2">Uncharacterized protein</fullName>
    </submittedName>
</protein>
<organism evidence="2 3">
    <name type="scientific">Anaerotignum lactatifermentans DSM 14214</name>
    <dbReference type="NCBI Taxonomy" id="1121323"/>
    <lineage>
        <taxon>Bacteria</taxon>
        <taxon>Bacillati</taxon>
        <taxon>Bacillota</taxon>
        <taxon>Clostridia</taxon>
        <taxon>Lachnospirales</taxon>
        <taxon>Anaerotignaceae</taxon>
        <taxon>Anaerotignum</taxon>
    </lineage>
</organism>
<evidence type="ECO:0000256" key="1">
    <source>
        <dbReference type="SAM" id="MobiDB-lite"/>
    </source>
</evidence>
<evidence type="ECO:0000313" key="3">
    <source>
        <dbReference type="Proteomes" id="UP000183975"/>
    </source>
</evidence>
<feature type="region of interest" description="Disordered" evidence="1">
    <location>
        <begin position="1"/>
        <end position="25"/>
    </location>
</feature>
<evidence type="ECO:0000313" key="2">
    <source>
        <dbReference type="EMBL" id="SHK27453.1"/>
    </source>
</evidence>
<sequence>MAQKYPKLGDLSHGPQTPAGDQRERFSLWKPFRQSGADWESRKRQHRDFERAEFAPNFSIFFKNMRKKQPFSNRKRLFLLLYYVSILCFLPKQNHIRFSGFRHSSSGSTKRPSLRMSTSSNQISPPPYSGVIISTKSQWIADLLPLGASS</sequence>